<dbReference type="GO" id="GO:0008233">
    <property type="term" value="F:peptidase activity"/>
    <property type="evidence" value="ECO:0007669"/>
    <property type="project" value="InterPro"/>
</dbReference>
<dbReference type="EMBL" id="PUHP01000896">
    <property type="protein sequence ID" value="TQN67527.1"/>
    <property type="molecule type" value="Genomic_DNA"/>
</dbReference>
<keyword evidence="2" id="KW-1185">Reference proteome</keyword>
<evidence type="ECO:0000313" key="1">
    <source>
        <dbReference type="EMBL" id="TQN67527.1"/>
    </source>
</evidence>
<gene>
    <name evidence="1" type="ORF">CSHISOI_07925</name>
</gene>
<proteinExistence type="predicted"/>
<evidence type="ECO:0008006" key="3">
    <source>
        <dbReference type="Google" id="ProtNLM"/>
    </source>
</evidence>
<dbReference type="NCBIfam" id="TIGR03296">
    <property type="entry name" value="M6dom_TIGR03296"/>
    <property type="match status" value="1"/>
</dbReference>
<name>A0A5Q4BLK3_9PEZI</name>
<evidence type="ECO:0000313" key="2">
    <source>
        <dbReference type="Proteomes" id="UP000326340"/>
    </source>
</evidence>
<dbReference type="InterPro" id="IPR008757">
    <property type="entry name" value="Peptidase_M6-like_domain"/>
</dbReference>
<reference evidence="1 2" key="1">
    <citation type="journal article" date="2019" name="Sci. Rep.">
        <title>Colletotrichum shisoi sp. nov., an anthracnose pathogen of Perilla frutescens in Japan: molecular phylogenetic, morphological and genomic evidence.</title>
        <authorList>
            <person name="Gan P."/>
            <person name="Tsushima A."/>
            <person name="Hiroyama R."/>
            <person name="Narusaka M."/>
            <person name="Takano Y."/>
            <person name="Narusaka Y."/>
            <person name="Kawaradani M."/>
            <person name="Damm U."/>
            <person name="Shirasu K."/>
        </authorList>
    </citation>
    <scope>NUCLEOTIDE SEQUENCE [LARGE SCALE GENOMIC DNA]</scope>
    <source>
        <strain evidence="1 2">PG-2018a</strain>
    </source>
</reference>
<dbReference type="PANTHER" id="PTHR41775:SF1">
    <property type="entry name" value="PEPTIDASE M6-LIKE DOMAIN-CONTAINING PROTEIN"/>
    <property type="match status" value="1"/>
</dbReference>
<dbReference type="GO" id="GO:0006508">
    <property type="term" value="P:proteolysis"/>
    <property type="evidence" value="ECO:0007669"/>
    <property type="project" value="InterPro"/>
</dbReference>
<dbReference type="AlphaFoldDB" id="A0A5Q4BLK3"/>
<accession>A0A5Q4BLK3</accession>
<dbReference type="OrthoDB" id="3941110at2759"/>
<comment type="caution">
    <text evidence="1">The sequence shown here is derived from an EMBL/GenBank/DDBJ whole genome shotgun (WGS) entry which is preliminary data.</text>
</comment>
<dbReference type="Proteomes" id="UP000326340">
    <property type="component" value="Unassembled WGS sequence"/>
</dbReference>
<protein>
    <recommendedName>
        <fullName evidence="3">Secreted protein</fullName>
    </recommendedName>
</protein>
<dbReference type="PANTHER" id="PTHR41775">
    <property type="entry name" value="SECRETED PROTEIN-RELATED"/>
    <property type="match status" value="1"/>
</dbReference>
<organism evidence="1 2">
    <name type="scientific">Colletotrichum shisoi</name>
    <dbReference type="NCBI Taxonomy" id="2078593"/>
    <lineage>
        <taxon>Eukaryota</taxon>
        <taxon>Fungi</taxon>
        <taxon>Dikarya</taxon>
        <taxon>Ascomycota</taxon>
        <taxon>Pezizomycotina</taxon>
        <taxon>Sordariomycetes</taxon>
        <taxon>Hypocreomycetidae</taxon>
        <taxon>Glomerellales</taxon>
        <taxon>Glomerellaceae</taxon>
        <taxon>Colletotrichum</taxon>
        <taxon>Colletotrichum destructivum species complex</taxon>
    </lineage>
</organism>
<sequence length="416" mass="44872">MKAAKNFLLQGAALVATKVSGSSASTNSRADSSACKLSANQSTYFSSGFGYEFDCVPSTGTLNALILFVDFPDQTATEVSPKELYDRLIPQAEAWFNTSSYGQLSLNITTDTTRFYRMPKNVAEYRMVRPLQYQDHYRYVQDALAEWLAATSTPVPEVNSTDGPLTDVLYVIPTANATGIEVSAALTSGAYTHDVNHISRKAVTMGFDGYDYWGHKALNHETGHTLCLPDLYPTPEGYSTQYTGNFDVMANVAASSPDYFAWNKWRLGWLSDDQIECVVPPADGSASGNGSTSTTHRLSPLESVGGVKAVVVKKSERAALVAEVRSKNGNNAGGCVTGVLLYTVATDLATGAGPIRVLDTNPSRGSSTCTIGDLDNAPMNFDAQGVTSYTAEDWGVTVTLVEREGEDYTIRMDTIY</sequence>